<reference evidence="5" key="2">
    <citation type="journal article" date="2021" name="PeerJ">
        <title>Extensive microbial diversity within the chicken gut microbiome revealed by metagenomics and culture.</title>
        <authorList>
            <person name="Gilroy R."/>
            <person name="Ravi A."/>
            <person name="Getino M."/>
            <person name="Pursley I."/>
            <person name="Horton D.L."/>
            <person name="Alikhan N.F."/>
            <person name="Baker D."/>
            <person name="Gharbi K."/>
            <person name="Hall N."/>
            <person name="Watson M."/>
            <person name="Adriaenssens E.M."/>
            <person name="Foster-Nyarko E."/>
            <person name="Jarju S."/>
            <person name="Secka A."/>
            <person name="Antonio M."/>
            <person name="Oren A."/>
            <person name="Chaudhuri R.R."/>
            <person name="La Ragione R."/>
            <person name="Hildebrand F."/>
            <person name="Pallen M.J."/>
        </authorList>
    </citation>
    <scope>NUCLEOTIDE SEQUENCE</scope>
    <source>
        <strain evidence="5">ChiHcec3-11533</strain>
    </source>
</reference>
<name>A0A9D1IAK6_9FIRM</name>
<gene>
    <name evidence="5" type="ORF">IAB02_04120</name>
</gene>
<dbReference type="InterPro" id="IPR045304">
    <property type="entry name" value="LbH_SAT"/>
</dbReference>
<accession>A0A9D1IAK6</accession>
<dbReference type="AlphaFoldDB" id="A0A9D1IAK6"/>
<keyword evidence="4" id="KW-0012">Acyltransferase</keyword>
<reference evidence="5" key="1">
    <citation type="submission" date="2020-10" db="EMBL/GenBank/DDBJ databases">
        <authorList>
            <person name="Gilroy R."/>
        </authorList>
    </citation>
    <scope>NUCLEOTIDE SEQUENCE</scope>
    <source>
        <strain evidence="5">ChiHcec3-11533</strain>
    </source>
</reference>
<dbReference type="GO" id="GO:0016746">
    <property type="term" value="F:acyltransferase activity"/>
    <property type="evidence" value="ECO:0007669"/>
    <property type="project" value="UniProtKB-KW"/>
</dbReference>
<keyword evidence="3" id="KW-0808">Transferase</keyword>
<dbReference type="NCBIfam" id="NF041874">
    <property type="entry name" value="EPS_EpsC"/>
    <property type="match status" value="1"/>
</dbReference>
<dbReference type="GO" id="GO:0008652">
    <property type="term" value="P:amino acid biosynthetic process"/>
    <property type="evidence" value="ECO:0007669"/>
    <property type="project" value="UniProtKB-KW"/>
</dbReference>
<dbReference type="CDD" id="cd03354">
    <property type="entry name" value="LbH_SAT"/>
    <property type="match status" value="1"/>
</dbReference>
<dbReference type="PANTHER" id="PTHR42811">
    <property type="entry name" value="SERINE ACETYLTRANSFERASE"/>
    <property type="match status" value="1"/>
</dbReference>
<comment type="pathway">
    <text evidence="1">Amino-acid biosynthesis; L-cysteine biosynthesis; L-cysteine from L-serine: step 1/2.</text>
</comment>
<dbReference type="InterPro" id="IPR042122">
    <property type="entry name" value="Ser_AcTrfase_N_sf"/>
</dbReference>
<protein>
    <submittedName>
        <fullName evidence="5">Serine acetyltransferase</fullName>
    </submittedName>
</protein>
<dbReference type="InterPro" id="IPR011004">
    <property type="entry name" value="Trimer_LpxA-like_sf"/>
</dbReference>
<sequence>MSDLREWMNREARNTAKALSRINLGEMAEQSAGGFGLRARAVEFLDTIKAAMFPSLYESGAVSEKHLISLAEGKLFQASEQLLGIARDVFLGRCAPVEREKCDRVKCRHRADTLAMEFMQQVAPIRELLSEDLRAAYEGDPAARYLEEILLSYPSIEAVSTYRIAHALFVLGLPVVPRILTEHAHARTGIDIHPSATIGRHFFIDHGTGVVIGETCVIGDNVKLYQGVTLGAKSFPLDANGNPVKGIKRHPNLEDDVIVYANATILGGDVTIGRGSVIGGNTWITHSVPAGSRILKNGEGA</sequence>
<dbReference type="Gene3D" id="2.160.10.10">
    <property type="entry name" value="Hexapeptide repeat proteins"/>
    <property type="match status" value="1"/>
</dbReference>
<evidence type="ECO:0000256" key="3">
    <source>
        <dbReference type="ARBA" id="ARBA00022679"/>
    </source>
</evidence>
<evidence type="ECO:0000313" key="5">
    <source>
        <dbReference type="EMBL" id="HIU33728.1"/>
    </source>
</evidence>
<organism evidence="5 6">
    <name type="scientific">Candidatus Pullichristensenella excrementigallinarum</name>
    <dbReference type="NCBI Taxonomy" id="2840907"/>
    <lineage>
        <taxon>Bacteria</taxon>
        <taxon>Bacillati</taxon>
        <taxon>Bacillota</taxon>
        <taxon>Clostridia</taxon>
        <taxon>Candidatus Pullichristensenella</taxon>
    </lineage>
</organism>
<dbReference type="SUPFAM" id="SSF51161">
    <property type="entry name" value="Trimeric LpxA-like enzymes"/>
    <property type="match status" value="1"/>
</dbReference>
<dbReference type="Gene3D" id="1.10.3130.10">
    <property type="entry name" value="serine acetyltransferase, domain 1"/>
    <property type="match status" value="1"/>
</dbReference>
<evidence type="ECO:0000313" key="6">
    <source>
        <dbReference type="Proteomes" id="UP000824072"/>
    </source>
</evidence>
<evidence type="ECO:0000256" key="4">
    <source>
        <dbReference type="ARBA" id="ARBA00023315"/>
    </source>
</evidence>
<dbReference type="FunFam" id="2.160.10.10:FF:000015">
    <property type="entry name" value="Serine acetyltransferase, plasmid"/>
    <property type="match status" value="1"/>
</dbReference>
<evidence type="ECO:0000256" key="2">
    <source>
        <dbReference type="ARBA" id="ARBA00022605"/>
    </source>
</evidence>
<dbReference type="Proteomes" id="UP000824072">
    <property type="component" value="Unassembled WGS sequence"/>
</dbReference>
<comment type="caution">
    <text evidence="5">The sequence shown here is derived from an EMBL/GenBank/DDBJ whole genome shotgun (WGS) entry which is preliminary data.</text>
</comment>
<dbReference type="InterPro" id="IPR053376">
    <property type="entry name" value="Serine_acetyltransferase"/>
</dbReference>
<dbReference type="EMBL" id="DVMU01000088">
    <property type="protein sequence ID" value="HIU33728.1"/>
    <property type="molecule type" value="Genomic_DNA"/>
</dbReference>
<evidence type="ECO:0000256" key="1">
    <source>
        <dbReference type="ARBA" id="ARBA00004876"/>
    </source>
</evidence>
<proteinExistence type="predicted"/>
<keyword evidence="2" id="KW-0028">Amino-acid biosynthesis</keyword>